<sequence length="57" mass="6565">MRKLGFYGDLLFHSTGDDFGETIRGFWGILPQFHTFQSSPNHQSCNFSSRLKIKSRA</sequence>
<dbReference type="AlphaFoldDB" id="A0A9K3J411"/>
<protein>
    <submittedName>
        <fullName evidence="1">Uncharacterized protein</fullName>
    </submittedName>
</protein>
<gene>
    <name evidence="1" type="ORF">HanXRQr2_Chr04g0143201</name>
</gene>
<accession>A0A9K3J411</accession>
<reference evidence="1" key="2">
    <citation type="submission" date="2020-06" db="EMBL/GenBank/DDBJ databases">
        <title>Helianthus annuus Genome sequencing and assembly Release 2.</title>
        <authorList>
            <person name="Gouzy J."/>
            <person name="Langlade N."/>
            <person name="Munos S."/>
        </authorList>
    </citation>
    <scope>NUCLEOTIDE SEQUENCE</scope>
    <source>
        <tissue evidence="1">Leaves</tissue>
    </source>
</reference>
<reference evidence="1" key="1">
    <citation type="journal article" date="2017" name="Nature">
        <title>The sunflower genome provides insights into oil metabolism, flowering and Asterid evolution.</title>
        <authorList>
            <person name="Badouin H."/>
            <person name="Gouzy J."/>
            <person name="Grassa C.J."/>
            <person name="Murat F."/>
            <person name="Staton S.E."/>
            <person name="Cottret L."/>
            <person name="Lelandais-Briere C."/>
            <person name="Owens G.L."/>
            <person name="Carrere S."/>
            <person name="Mayjonade B."/>
            <person name="Legrand L."/>
            <person name="Gill N."/>
            <person name="Kane N.C."/>
            <person name="Bowers J.E."/>
            <person name="Hubner S."/>
            <person name="Bellec A."/>
            <person name="Berard A."/>
            <person name="Berges H."/>
            <person name="Blanchet N."/>
            <person name="Boniface M.C."/>
            <person name="Brunel D."/>
            <person name="Catrice O."/>
            <person name="Chaidir N."/>
            <person name="Claudel C."/>
            <person name="Donnadieu C."/>
            <person name="Faraut T."/>
            <person name="Fievet G."/>
            <person name="Helmstetter N."/>
            <person name="King M."/>
            <person name="Knapp S.J."/>
            <person name="Lai Z."/>
            <person name="Le Paslier M.C."/>
            <person name="Lippi Y."/>
            <person name="Lorenzon L."/>
            <person name="Mandel J.R."/>
            <person name="Marage G."/>
            <person name="Marchand G."/>
            <person name="Marquand E."/>
            <person name="Bret-Mestries E."/>
            <person name="Morien E."/>
            <person name="Nambeesan S."/>
            <person name="Nguyen T."/>
            <person name="Pegot-Espagnet P."/>
            <person name="Pouilly N."/>
            <person name="Raftis F."/>
            <person name="Sallet E."/>
            <person name="Schiex T."/>
            <person name="Thomas J."/>
            <person name="Vandecasteele C."/>
            <person name="Vares D."/>
            <person name="Vear F."/>
            <person name="Vautrin S."/>
            <person name="Crespi M."/>
            <person name="Mangin B."/>
            <person name="Burke J.M."/>
            <person name="Salse J."/>
            <person name="Munos S."/>
            <person name="Vincourt P."/>
            <person name="Rieseberg L.H."/>
            <person name="Langlade N.B."/>
        </authorList>
    </citation>
    <scope>NUCLEOTIDE SEQUENCE</scope>
    <source>
        <tissue evidence="1">Leaves</tissue>
    </source>
</reference>
<dbReference type="Proteomes" id="UP000215914">
    <property type="component" value="Unassembled WGS sequence"/>
</dbReference>
<evidence type="ECO:0000313" key="2">
    <source>
        <dbReference type="Proteomes" id="UP000215914"/>
    </source>
</evidence>
<proteinExistence type="predicted"/>
<dbReference type="Gramene" id="mRNA:HanXRQr2_Chr04g0143201">
    <property type="protein sequence ID" value="CDS:HanXRQr2_Chr04g0143201.1"/>
    <property type="gene ID" value="HanXRQr2_Chr04g0143201"/>
</dbReference>
<evidence type="ECO:0000313" key="1">
    <source>
        <dbReference type="EMBL" id="KAF5808245.1"/>
    </source>
</evidence>
<comment type="caution">
    <text evidence="1">The sequence shown here is derived from an EMBL/GenBank/DDBJ whole genome shotgun (WGS) entry which is preliminary data.</text>
</comment>
<keyword evidence="2" id="KW-1185">Reference proteome</keyword>
<organism evidence="1 2">
    <name type="scientific">Helianthus annuus</name>
    <name type="common">Common sunflower</name>
    <dbReference type="NCBI Taxonomy" id="4232"/>
    <lineage>
        <taxon>Eukaryota</taxon>
        <taxon>Viridiplantae</taxon>
        <taxon>Streptophyta</taxon>
        <taxon>Embryophyta</taxon>
        <taxon>Tracheophyta</taxon>
        <taxon>Spermatophyta</taxon>
        <taxon>Magnoliopsida</taxon>
        <taxon>eudicotyledons</taxon>
        <taxon>Gunneridae</taxon>
        <taxon>Pentapetalae</taxon>
        <taxon>asterids</taxon>
        <taxon>campanulids</taxon>
        <taxon>Asterales</taxon>
        <taxon>Asteraceae</taxon>
        <taxon>Asteroideae</taxon>
        <taxon>Heliantheae alliance</taxon>
        <taxon>Heliantheae</taxon>
        <taxon>Helianthus</taxon>
    </lineage>
</organism>
<dbReference type="EMBL" id="MNCJ02000319">
    <property type="protein sequence ID" value="KAF5808245.1"/>
    <property type="molecule type" value="Genomic_DNA"/>
</dbReference>
<name>A0A9K3J411_HELAN</name>